<evidence type="ECO:0000256" key="3">
    <source>
        <dbReference type="ARBA" id="ARBA00023015"/>
    </source>
</evidence>
<proteinExistence type="predicted"/>
<dbReference type="EMBL" id="SEYY01015196">
    <property type="protein sequence ID" value="KAB7500103.1"/>
    <property type="molecule type" value="Genomic_DNA"/>
</dbReference>
<keyword evidence="3" id="KW-0805">Transcription regulation</keyword>
<evidence type="ECO:0000256" key="4">
    <source>
        <dbReference type="ARBA" id="ARBA00023163"/>
    </source>
</evidence>
<dbReference type="AlphaFoldDB" id="A0A5N5T0U7"/>
<organism evidence="8 9">
    <name type="scientific">Armadillidium nasatum</name>
    <dbReference type="NCBI Taxonomy" id="96803"/>
    <lineage>
        <taxon>Eukaryota</taxon>
        <taxon>Metazoa</taxon>
        <taxon>Ecdysozoa</taxon>
        <taxon>Arthropoda</taxon>
        <taxon>Crustacea</taxon>
        <taxon>Multicrustacea</taxon>
        <taxon>Malacostraca</taxon>
        <taxon>Eumalacostraca</taxon>
        <taxon>Peracarida</taxon>
        <taxon>Isopoda</taxon>
        <taxon>Oniscidea</taxon>
        <taxon>Crinocheta</taxon>
        <taxon>Armadillidiidae</taxon>
        <taxon>Armadillidium</taxon>
    </lineage>
</organism>
<dbReference type="PANTHER" id="PTHR21964">
    <property type="entry name" value="BREAST CANCER METASTASIS-SUPPRESSOR 1"/>
    <property type="match status" value="1"/>
</dbReference>
<keyword evidence="9" id="KW-1185">Reference proteome</keyword>
<comment type="subcellular location">
    <subcellularLocation>
        <location evidence="1">Nucleus</location>
    </subcellularLocation>
</comment>
<keyword evidence="4" id="KW-0804">Transcription</keyword>
<evidence type="ECO:0000256" key="7">
    <source>
        <dbReference type="SAM" id="MobiDB-lite"/>
    </source>
</evidence>
<dbReference type="Proteomes" id="UP000326759">
    <property type="component" value="Unassembled WGS sequence"/>
</dbReference>
<feature type="region of interest" description="Disordered" evidence="7">
    <location>
        <begin position="176"/>
        <end position="195"/>
    </location>
</feature>
<keyword evidence="5" id="KW-0539">Nucleus</keyword>
<gene>
    <name evidence="8" type="primary">SUDS3</name>
    <name evidence="8" type="ORF">Anas_06037</name>
</gene>
<name>A0A5N5T0U7_9CRUS</name>
<feature type="region of interest" description="Disordered" evidence="7">
    <location>
        <begin position="40"/>
        <end position="63"/>
    </location>
</feature>
<reference evidence="8 9" key="1">
    <citation type="journal article" date="2019" name="PLoS Biol.">
        <title>Sex chromosomes control vertical transmission of feminizing Wolbachia symbionts in an isopod.</title>
        <authorList>
            <person name="Becking T."/>
            <person name="Chebbi M.A."/>
            <person name="Giraud I."/>
            <person name="Moumen B."/>
            <person name="Laverre T."/>
            <person name="Caubet Y."/>
            <person name="Peccoud J."/>
            <person name="Gilbert C."/>
            <person name="Cordaux R."/>
        </authorList>
    </citation>
    <scope>NUCLEOTIDE SEQUENCE [LARGE SCALE GENOMIC DNA]</scope>
    <source>
        <strain evidence="8">ANa2</strain>
        <tissue evidence="8">Whole body excluding digestive tract and cuticle</tissue>
    </source>
</reference>
<feature type="region of interest" description="Disordered" evidence="7">
    <location>
        <begin position="1"/>
        <end position="20"/>
    </location>
</feature>
<evidence type="ECO:0000256" key="2">
    <source>
        <dbReference type="ARBA" id="ARBA00022491"/>
    </source>
</evidence>
<protein>
    <submittedName>
        <fullName evidence="8">Sin3 histone deacetylase corepressor complex component SDS3</fullName>
    </submittedName>
</protein>
<keyword evidence="6" id="KW-0175">Coiled coil</keyword>
<dbReference type="GO" id="GO:0005654">
    <property type="term" value="C:nucleoplasm"/>
    <property type="evidence" value="ECO:0007669"/>
    <property type="project" value="UniProtKB-ARBA"/>
</dbReference>
<dbReference type="InterPro" id="IPR013907">
    <property type="entry name" value="Sds3"/>
</dbReference>
<feature type="coiled-coil region" evidence="6">
    <location>
        <begin position="126"/>
        <end position="161"/>
    </location>
</feature>
<accession>A0A5N5T0U7</accession>
<evidence type="ECO:0000313" key="8">
    <source>
        <dbReference type="EMBL" id="KAB7500103.1"/>
    </source>
</evidence>
<dbReference type="GO" id="GO:0010468">
    <property type="term" value="P:regulation of gene expression"/>
    <property type="evidence" value="ECO:0007669"/>
    <property type="project" value="UniProtKB-ARBA"/>
</dbReference>
<feature type="compositionally biased region" description="Polar residues" evidence="7">
    <location>
        <begin position="1"/>
        <end position="12"/>
    </location>
</feature>
<sequence length="319" mass="37343">MLVMSSPKSSASFDDENDYDYEDHNENYYEDFRDSYAHSQKHYSDDDASMDGSEEEMSKEEFSGIKEQMYQDKLAQLKSQLQQLRDGSHPEYKKKLKKIDIAYKERLKVNDLWRDLEMECVEREYFADRRLAAQEFEEKKAELKENLLLELEDKKKIIEQERYSLELTGDSMEYKPVSTRKLRRRGNEPPPLVEKRRKPMTNALQLLLEEKDIEDDLKMINKSKLATVKKTASGGYSPTTDSVSNDPRIENGKLFFDKKWFYKGQSVLIECKDGSRFTAELVVTSGDVIIVRKVPENTRVRITLAQLAHGKYIVKKRSN</sequence>
<comment type="caution">
    <text evidence="8">The sequence shown here is derived from an EMBL/GenBank/DDBJ whole genome shotgun (WGS) entry which is preliminary data.</text>
</comment>
<keyword evidence="2" id="KW-0678">Repressor</keyword>
<dbReference type="OrthoDB" id="70376at2759"/>
<evidence type="ECO:0000256" key="6">
    <source>
        <dbReference type="SAM" id="Coils"/>
    </source>
</evidence>
<evidence type="ECO:0000256" key="5">
    <source>
        <dbReference type="ARBA" id="ARBA00023242"/>
    </source>
</evidence>
<dbReference type="SMART" id="SM01401">
    <property type="entry name" value="Sds3"/>
    <property type="match status" value="1"/>
</dbReference>
<dbReference type="Pfam" id="PF08598">
    <property type="entry name" value="Sds3"/>
    <property type="match status" value="1"/>
</dbReference>
<feature type="compositionally biased region" description="Acidic residues" evidence="7">
    <location>
        <begin position="46"/>
        <end position="58"/>
    </location>
</feature>
<evidence type="ECO:0000256" key="1">
    <source>
        <dbReference type="ARBA" id="ARBA00004123"/>
    </source>
</evidence>
<evidence type="ECO:0000313" key="9">
    <source>
        <dbReference type="Proteomes" id="UP000326759"/>
    </source>
</evidence>